<dbReference type="Proteomes" id="UP000694523">
    <property type="component" value="Unplaced"/>
</dbReference>
<reference evidence="4" key="2">
    <citation type="submission" date="2025-09" db="UniProtKB">
        <authorList>
            <consortium name="Ensembl"/>
        </authorList>
    </citation>
    <scope>IDENTIFICATION</scope>
</reference>
<proteinExistence type="predicted"/>
<dbReference type="InterPro" id="IPR055356">
    <property type="entry name" value="ZP-N"/>
</dbReference>
<evidence type="ECO:0000256" key="1">
    <source>
        <dbReference type="ARBA" id="ARBA00022729"/>
    </source>
</evidence>
<evidence type="ECO:0000259" key="3">
    <source>
        <dbReference type="PROSITE" id="PS51034"/>
    </source>
</evidence>
<dbReference type="AlphaFoldDB" id="A0A8C6UTU6"/>
<keyword evidence="1" id="KW-0732">Signal</keyword>
<dbReference type="InterPro" id="IPR001507">
    <property type="entry name" value="ZP_dom"/>
</dbReference>
<evidence type="ECO:0000313" key="4">
    <source>
        <dbReference type="Ensembl" id="ENSNMLP00000039174.1"/>
    </source>
</evidence>
<keyword evidence="2" id="KW-1015">Disulfide bond</keyword>
<protein>
    <recommendedName>
        <fullName evidence="3">ZP domain-containing protein</fullName>
    </recommendedName>
</protein>
<dbReference type="PANTHER" id="PTHR14002">
    <property type="entry name" value="ENDOGLIN/TGF-BETA RECEPTOR TYPE III"/>
    <property type="match status" value="1"/>
</dbReference>
<dbReference type="PANTHER" id="PTHR14002:SF54">
    <property type="entry name" value="ZONA PELLUCIDA SPERM-BINDING PROTEIN 2"/>
    <property type="match status" value="1"/>
</dbReference>
<dbReference type="PROSITE" id="PS51034">
    <property type="entry name" value="ZP_2"/>
    <property type="match status" value="1"/>
</dbReference>
<feature type="domain" description="ZP" evidence="3">
    <location>
        <begin position="325"/>
        <end position="576"/>
    </location>
</feature>
<evidence type="ECO:0000313" key="5">
    <source>
        <dbReference type="Proteomes" id="UP000694523"/>
    </source>
</evidence>
<evidence type="ECO:0000256" key="2">
    <source>
        <dbReference type="ARBA" id="ARBA00023157"/>
    </source>
</evidence>
<dbReference type="InterPro" id="IPR042235">
    <property type="entry name" value="ZP-C_dom"/>
</dbReference>
<sequence length="593" mass="64095">EVRFEPFKPQLSRSIMNVTSVDPISSKCSSSPQTTVMISFFFTSIRCGERSFCSIVGPSVVDFNGVTGAVPDFCGYSILFSQSRLKVVGLFRERRLTDVPFLDSVFISTRWGNMGITPGGRVDLNDITSSLTSTATRHVGADISKDDSGITVTYTDSSLTRITLFYDGSVLIIFYVLDSTVPTGSLAYDEGLCSVFSLVFTDCGFPLCSCDVVTVDAAGENIDCSAVQTRCSDLLATLSSPVDRSAFITACADNLLCHYPDVDGLACHFLDAYARTSRLSVPREASGFCVDHFCSGREFCAVKDSGDAACYCRIFTSYVLGGVATCSGDSASLTIYTCFLEEAGFDHSELHLNDFGCTGSYDADQHLLTFGFNSSHPCGGTLQVVFVNQVQNSRNSIITFKKQFSMDFSCAYTQPSTPSTASFRIHDGSVPSLSNTGTVNFTFTLDMGLFTDAAFSSSSTVTNSTELELNQEVFVRLKAQDIGADTLALVIDDCWTTTEATPTGADRYDLISNKCPVPSEETVTVPSNGEALVSYFKFNVFEYAAASTPDIFLHCQVSLCIVANGCVPVNPPPTIKYSLTLRYSPILFEPTVS</sequence>
<dbReference type="Gene3D" id="2.60.40.3210">
    <property type="entry name" value="Zona pellucida, ZP-N domain"/>
    <property type="match status" value="1"/>
</dbReference>
<organism evidence="4 5">
    <name type="scientific">Neogobius melanostomus</name>
    <name type="common">round goby</name>
    <dbReference type="NCBI Taxonomy" id="47308"/>
    <lineage>
        <taxon>Eukaryota</taxon>
        <taxon>Metazoa</taxon>
        <taxon>Chordata</taxon>
        <taxon>Craniata</taxon>
        <taxon>Vertebrata</taxon>
        <taxon>Euteleostomi</taxon>
        <taxon>Actinopterygii</taxon>
        <taxon>Neopterygii</taxon>
        <taxon>Teleostei</taxon>
        <taxon>Neoteleostei</taxon>
        <taxon>Acanthomorphata</taxon>
        <taxon>Gobiaria</taxon>
        <taxon>Gobiiformes</taxon>
        <taxon>Gobioidei</taxon>
        <taxon>Gobiidae</taxon>
        <taxon>Benthophilinae</taxon>
        <taxon>Neogobiini</taxon>
        <taxon>Neogobius</taxon>
    </lineage>
</organism>
<keyword evidence="5" id="KW-1185">Reference proteome</keyword>
<dbReference type="InterPro" id="IPR055355">
    <property type="entry name" value="ZP-C"/>
</dbReference>
<dbReference type="Ensembl" id="ENSNMLT00000043589.1">
    <property type="protein sequence ID" value="ENSNMLP00000039174.1"/>
    <property type="gene ID" value="ENSNMLG00000024014.1"/>
</dbReference>
<dbReference type="Gene3D" id="2.60.40.4100">
    <property type="entry name" value="Zona pellucida, ZP-C domain"/>
    <property type="match status" value="1"/>
</dbReference>
<dbReference type="SMART" id="SM00241">
    <property type="entry name" value="ZP"/>
    <property type="match status" value="1"/>
</dbReference>
<dbReference type="Pfam" id="PF23344">
    <property type="entry name" value="ZP-N"/>
    <property type="match status" value="1"/>
</dbReference>
<dbReference type="Pfam" id="PF00100">
    <property type="entry name" value="Zona_pellucida"/>
    <property type="match status" value="1"/>
</dbReference>
<accession>A0A8C6UTU6</accession>
<reference evidence="4" key="1">
    <citation type="submission" date="2025-08" db="UniProtKB">
        <authorList>
            <consortium name="Ensembl"/>
        </authorList>
    </citation>
    <scope>IDENTIFICATION</scope>
</reference>
<name>A0A8C6UTU6_9GOBI</name>